<dbReference type="Proteomes" id="UP000774804">
    <property type="component" value="Unassembled WGS sequence"/>
</dbReference>
<comment type="caution">
    <text evidence="2">The sequence shown here is derived from an EMBL/GenBank/DDBJ whole genome shotgun (WGS) entry which is preliminary data.</text>
</comment>
<dbReference type="EMBL" id="RCMI01003144">
    <property type="protein sequence ID" value="KAG2873347.1"/>
    <property type="molecule type" value="Genomic_DNA"/>
</dbReference>
<proteinExistence type="predicted"/>
<evidence type="ECO:0000313" key="1">
    <source>
        <dbReference type="EMBL" id="KAG2873347.1"/>
    </source>
</evidence>
<dbReference type="AlphaFoldDB" id="A0A8T1AEJ3"/>
<dbReference type="EMBL" id="RCMK01003105">
    <property type="protein sequence ID" value="KAG2876566.1"/>
    <property type="molecule type" value="Genomic_DNA"/>
</dbReference>
<gene>
    <name evidence="1" type="ORF">PC115_g24379</name>
    <name evidence="2" type="ORF">PC117_g27221</name>
    <name evidence="3" type="ORF">PC129_g19857</name>
</gene>
<reference evidence="2" key="1">
    <citation type="submission" date="2018-10" db="EMBL/GenBank/DDBJ databases">
        <title>Effector identification in a new, highly contiguous assembly of the strawberry crown rot pathogen Phytophthora cactorum.</title>
        <authorList>
            <person name="Armitage A.D."/>
            <person name="Nellist C.F."/>
            <person name="Bates H."/>
            <person name="Vickerstaff R.J."/>
            <person name="Harrison R.J."/>
        </authorList>
    </citation>
    <scope>NUCLEOTIDE SEQUENCE</scope>
    <source>
        <strain evidence="1">4032</strain>
        <strain evidence="2">4040</strain>
        <strain evidence="3">P421</strain>
    </source>
</reference>
<accession>A0A8T1AEJ3</accession>
<evidence type="ECO:0000313" key="4">
    <source>
        <dbReference type="Proteomes" id="UP000736787"/>
    </source>
</evidence>
<dbReference type="Proteomes" id="UP000760860">
    <property type="component" value="Unassembled WGS sequence"/>
</dbReference>
<dbReference type="EMBL" id="RCMV01001327">
    <property type="protein sequence ID" value="KAG3209121.1"/>
    <property type="molecule type" value="Genomic_DNA"/>
</dbReference>
<dbReference type="Proteomes" id="UP000736787">
    <property type="component" value="Unassembled WGS sequence"/>
</dbReference>
<sequence>MTATAGALKMARGTPAILRPQGLRRTPTGAVRLVKTHCLVLPPSPLTKTTPAM</sequence>
<protein>
    <submittedName>
        <fullName evidence="2">Uncharacterized protein</fullName>
    </submittedName>
</protein>
<evidence type="ECO:0000313" key="2">
    <source>
        <dbReference type="EMBL" id="KAG2876566.1"/>
    </source>
</evidence>
<name>A0A8T1AEJ3_9STRA</name>
<organism evidence="2 4">
    <name type="scientific">Phytophthora cactorum</name>
    <dbReference type="NCBI Taxonomy" id="29920"/>
    <lineage>
        <taxon>Eukaryota</taxon>
        <taxon>Sar</taxon>
        <taxon>Stramenopiles</taxon>
        <taxon>Oomycota</taxon>
        <taxon>Peronosporomycetes</taxon>
        <taxon>Peronosporales</taxon>
        <taxon>Peronosporaceae</taxon>
        <taxon>Phytophthora</taxon>
    </lineage>
</organism>
<evidence type="ECO:0000313" key="3">
    <source>
        <dbReference type="EMBL" id="KAG3209121.1"/>
    </source>
</evidence>